<keyword evidence="2" id="KW-1185">Reference proteome</keyword>
<comment type="caution">
    <text evidence="1">The sequence shown here is derived from an EMBL/GenBank/DDBJ whole genome shotgun (WGS) entry which is preliminary data.</text>
</comment>
<proteinExistence type="predicted"/>
<reference evidence="1 2" key="1">
    <citation type="submission" date="2024-01" db="EMBL/GenBank/DDBJ databases">
        <title>The genomes of 5 underutilized Papilionoideae crops provide insights into root nodulation and disease resistanc.</title>
        <authorList>
            <person name="Jiang F."/>
        </authorList>
    </citation>
    <scope>NUCLEOTIDE SEQUENCE [LARGE SCALE GENOMIC DNA]</scope>
    <source>
        <strain evidence="1">JINMINGXINNONG_FW02</strain>
        <tissue evidence="1">Leaves</tissue>
    </source>
</reference>
<protein>
    <submittedName>
        <fullName evidence="1">Uncharacterized protein</fullName>
    </submittedName>
</protein>
<sequence>MSSPFSSLFLSTLQGVARGVLEWFVDVSSIDSGDANRSSRVSHEPSADLGVQLELSTLELLVFVENVSGIMINMCPNELFQRVKDIEASKVMEPISMVLAAKLWCPPANLKKKGKE</sequence>
<dbReference type="Proteomes" id="UP001374584">
    <property type="component" value="Unassembled WGS sequence"/>
</dbReference>
<dbReference type="AlphaFoldDB" id="A0AAN9QUN6"/>
<gene>
    <name evidence="1" type="ORF">VNO80_23085</name>
</gene>
<name>A0AAN9QUN6_PHACN</name>
<evidence type="ECO:0000313" key="1">
    <source>
        <dbReference type="EMBL" id="KAK7348527.1"/>
    </source>
</evidence>
<dbReference type="EMBL" id="JAYMYR010000008">
    <property type="protein sequence ID" value="KAK7348527.1"/>
    <property type="molecule type" value="Genomic_DNA"/>
</dbReference>
<organism evidence="1 2">
    <name type="scientific">Phaseolus coccineus</name>
    <name type="common">Scarlet runner bean</name>
    <name type="synonym">Phaseolus multiflorus</name>
    <dbReference type="NCBI Taxonomy" id="3886"/>
    <lineage>
        <taxon>Eukaryota</taxon>
        <taxon>Viridiplantae</taxon>
        <taxon>Streptophyta</taxon>
        <taxon>Embryophyta</taxon>
        <taxon>Tracheophyta</taxon>
        <taxon>Spermatophyta</taxon>
        <taxon>Magnoliopsida</taxon>
        <taxon>eudicotyledons</taxon>
        <taxon>Gunneridae</taxon>
        <taxon>Pentapetalae</taxon>
        <taxon>rosids</taxon>
        <taxon>fabids</taxon>
        <taxon>Fabales</taxon>
        <taxon>Fabaceae</taxon>
        <taxon>Papilionoideae</taxon>
        <taxon>50 kb inversion clade</taxon>
        <taxon>NPAAA clade</taxon>
        <taxon>indigoferoid/millettioid clade</taxon>
        <taxon>Phaseoleae</taxon>
        <taxon>Phaseolus</taxon>
    </lineage>
</organism>
<evidence type="ECO:0000313" key="2">
    <source>
        <dbReference type="Proteomes" id="UP001374584"/>
    </source>
</evidence>
<accession>A0AAN9QUN6</accession>